<feature type="active site" description="Tele-phosphohistidine intermediate" evidence="6 7">
    <location>
        <position position="9"/>
    </location>
</feature>
<keyword evidence="12" id="KW-1185">Reference proteome</keyword>
<dbReference type="Gene3D" id="3.40.50.1240">
    <property type="entry name" value="Phosphoglycerate mutase-like"/>
    <property type="match status" value="1"/>
</dbReference>
<name>A0A7W9CGJ5_9CAUL</name>
<dbReference type="InterPro" id="IPR029033">
    <property type="entry name" value="His_PPase_superfam"/>
</dbReference>
<dbReference type="SMART" id="SM00855">
    <property type="entry name" value="PGAM"/>
    <property type="match status" value="1"/>
</dbReference>
<gene>
    <name evidence="6" type="primary">gpmA</name>
    <name evidence="11" type="ORF">GGR13_000731</name>
</gene>
<dbReference type="AlphaFoldDB" id="A0A7W9CGJ5"/>
<protein>
    <recommendedName>
        <fullName evidence="6 10">2,3-bisphosphoglycerate-dependent phosphoglycerate mutase</fullName>
        <shortName evidence="6">BPG-dependent PGAM</shortName>
        <shortName evidence="6">PGAM</shortName>
        <shortName evidence="6">Phosphoglyceromutase</shortName>
        <shortName evidence="6">dPGM</shortName>
        <ecNumber evidence="6 10">5.4.2.11</ecNumber>
    </recommendedName>
</protein>
<evidence type="ECO:0000256" key="8">
    <source>
        <dbReference type="PIRSR" id="PIRSR613078-2"/>
    </source>
</evidence>
<evidence type="ECO:0000256" key="1">
    <source>
        <dbReference type="ARBA" id="ARBA00000380"/>
    </source>
</evidence>
<evidence type="ECO:0000256" key="6">
    <source>
        <dbReference type="HAMAP-Rule" id="MF_01039"/>
    </source>
</evidence>
<feature type="binding site" evidence="6 8">
    <location>
        <begin position="21"/>
        <end position="22"/>
    </location>
    <ligand>
        <name>substrate</name>
    </ligand>
</feature>
<dbReference type="GO" id="GO:0006096">
    <property type="term" value="P:glycolytic process"/>
    <property type="evidence" value="ECO:0007669"/>
    <property type="project" value="UniProtKB-UniRule"/>
</dbReference>
<evidence type="ECO:0000313" key="11">
    <source>
        <dbReference type="EMBL" id="MBB5745159.1"/>
    </source>
</evidence>
<dbReference type="PROSITE" id="PS00175">
    <property type="entry name" value="PG_MUTASE"/>
    <property type="match status" value="1"/>
</dbReference>
<dbReference type="NCBIfam" id="NF010713">
    <property type="entry name" value="PRK14115.1"/>
    <property type="match status" value="1"/>
</dbReference>
<comment type="subunit">
    <text evidence="6">Homodimer.</text>
</comment>
<dbReference type="GO" id="GO:0006094">
    <property type="term" value="P:gluconeogenesis"/>
    <property type="evidence" value="ECO:0007669"/>
    <property type="project" value="UniProtKB-UniRule"/>
</dbReference>
<feature type="binding site" evidence="6 8">
    <location>
        <begin position="114"/>
        <end position="115"/>
    </location>
    <ligand>
        <name>substrate</name>
    </ligand>
</feature>
<dbReference type="CDD" id="cd07067">
    <property type="entry name" value="HP_PGM_like"/>
    <property type="match status" value="1"/>
</dbReference>
<comment type="function">
    <text evidence="6 10">Catalyzes the interconversion of 2-phosphoglycerate and 3-phosphoglycerate.</text>
</comment>
<dbReference type="HAMAP" id="MF_01039">
    <property type="entry name" value="PGAM_GpmA"/>
    <property type="match status" value="1"/>
</dbReference>
<evidence type="ECO:0000256" key="7">
    <source>
        <dbReference type="PIRSR" id="PIRSR613078-1"/>
    </source>
</evidence>
<organism evidence="11 12">
    <name type="scientific">Brevundimonas variabilis</name>
    <dbReference type="NCBI Taxonomy" id="74312"/>
    <lineage>
        <taxon>Bacteria</taxon>
        <taxon>Pseudomonadati</taxon>
        <taxon>Pseudomonadota</taxon>
        <taxon>Alphaproteobacteria</taxon>
        <taxon>Caulobacterales</taxon>
        <taxon>Caulobacteraceae</taxon>
        <taxon>Brevundimonas</taxon>
    </lineage>
</organism>
<evidence type="ECO:0000313" key="12">
    <source>
        <dbReference type="Proteomes" id="UP000545037"/>
    </source>
</evidence>
<comment type="catalytic activity">
    <reaction evidence="1 6 10">
        <text>(2R)-2-phosphoglycerate = (2R)-3-phosphoglycerate</text>
        <dbReference type="Rhea" id="RHEA:15901"/>
        <dbReference type="ChEBI" id="CHEBI:58272"/>
        <dbReference type="ChEBI" id="CHEBI:58289"/>
        <dbReference type="EC" id="5.4.2.11"/>
    </reaction>
</comment>
<proteinExistence type="inferred from homology"/>
<feature type="binding site" evidence="6 8">
    <location>
        <begin position="8"/>
        <end position="15"/>
    </location>
    <ligand>
        <name>substrate</name>
    </ligand>
</feature>
<dbReference type="EMBL" id="JACHOR010000001">
    <property type="protein sequence ID" value="MBB5745159.1"/>
    <property type="molecule type" value="Genomic_DNA"/>
</dbReference>
<dbReference type="InterPro" id="IPR005952">
    <property type="entry name" value="Phosphogly_mut1"/>
</dbReference>
<evidence type="ECO:0000256" key="10">
    <source>
        <dbReference type="RuleBase" id="RU004512"/>
    </source>
</evidence>
<dbReference type="InterPro" id="IPR001345">
    <property type="entry name" value="PG/BPGM_mutase_AS"/>
</dbReference>
<comment type="caution">
    <text evidence="11">The sequence shown here is derived from an EMBL/GenBank/DDBJ whole genome shotgun (WGS) entry which is preliminary data.</text>
</comment>
<dbReference type="Pfam" id="PF00300">
    <property type="entry name" value="His_Phos_1"/>
    <property type="match status" value="1"/>
</dbReference>
<feature type="binding site" evidence="6 8">
    <location>
        <begin position="180"/>
        <end position="181"/>
    </location>
    <ligand>
        <name>substrate</name>
    </ligand>
</feature>
<dbReference type="PIRSF" id="PIRSF000709">
    <property type="entry name" value="6PFK_2-Ptase"/>
    <property type="match status" value="1"/>
</dbReference>
<dbReference type="RefSeq" id="WP_183212082.1">
    <property type="nucleotide sequence ID" value="NZ_JACHOR010000001.1"/>
</dbReference>
<evidence type="ECO:0000256" key="5">
    <source>
        <dbReference type="ARBA" id="ARBA00023235"/>
    </source>
</evidence>
<feature type="site" description="Transition state stabilizer" evidence="6 9">
    <location>
        <position position="179"/>
    </location>
</feature>
<keyword evidence="4 6" id="KW-0324">Glycolysis</keyword>
<sequence length="237" mass="26267">MPRLILLRHGQSQWNLENRFTGWVDVDLTAQGEAEARLGGERIAQAGFRPAVMFTSVLKRARRTGALALQAAGLSDIPIVEDWRLNERHYGGLTGLNKAETAEKHGEDQVRVWRRSYDIPPPPMERGNAWDFAQDPLYAGQPIPDTESLKTTLDRVLPYWDASIAPRLKAGEDVLIVAHGNSLRAIVKHLFAVPDDRIVEVEIPTGNPLEIDLDANLKPTAARYLDEGRATALPALA</sequence>
<dbReference type="SUPFAM" id="SSF53254">
    <property type="entry name" value="Phosphoglycerate mutase-like"/>
    <property type="match status" value="1"/>
</dbReference>
<comment type="similarity">
    <text evidence="2 6">Belongs to the phosphoglycerate mutase family. BPG-dependent PGAM subfamily.</text>
</comment>
<accession>A0A7W9CGJ5</accession>
<comment type="pathway">
    <text evidence="6 10">Carbohydrate degradation; glycolysis; pyruvate from D-glyceraldehyde 3-phosphate: step 3/5.</text>
</comment>
<dbReference type="Proteomes" id="UP000545037">
    <property type="component" value="Unassembled WGS sequence"/>
</dbReference>
<dbReference type="PANTHER" id="PTHR11931">
    <property type="entry name" value="PHOSPHOGLYCERATE MUTASE"/>
    <property type="match status" value="1"/>
</dbReference>
<evidence type="ECO:0000256" key="3">
    <source>
        <dbReference type="ARBA" id="ARBA00022432"/>
    </source>
</evidence>
<dbReference type="NCBIfam" id="TIGR01258">
    <property type="entry name" value="pgm_1"/>
    <property type="match status" value="1"/>
</dbReference>
<keyword evidence="5 6" id="KW-0413">Isomerase</keyword>
<feature type="active site" description="Proton donor/acceptor" evidence="6 7">
    <location>
        <position position="87"/>
    </location>
</feature>
<evidence type="ECO:0000256" key="4">
    <source>
        <dbReference type="ARBA" id="ARBA00023152"/>
    </source>
</evidence>
<evidence type="ECO:0000256" key="2">
    <source>
        <dbReference type="ARBA" id="ARBA00006717"/>
    </source>
</evidence>
<dbReference type="GO" id="GO:0004619">
    <property type="term" value="F:phosphoglycerate mutase activity"/>
    <property type="evidence" value="ECO:0007669"/>
    <property type="project" value="UniProtKB-UniRule"/>
</dbReference>
<dbReference type="InterPro" id="IPR013078">
    <property type="entry name" value="His_Pase_superF_clade-1"/>
</dbReference>
<feature type="binding site" evidence="6 8">
    <location>
        <begin position="87"/>
        <end position="90"/>
    </location>
    <ligand>
        <name>substrate</name>
    </ligand>
</feature>
<keyword evidence="3 6" id="KW-0312">Gluconeogenesis</keyword>
<feature type="binding site" evidence="6 8">
    <location>
        <position position="98"/>
    </location>
    <ligand>
        <name>substrate</name>
    </ligand>
</feature>
<dbReference type="UniPathway" id="UPA00109">
    <property type="reaction ID" value="UER00186"/>
</dbReference>
<reference evidence="11 12" key="1">
    <citation type="submission" date="2020-08" db="EMBL/GenBank/DDBJ databases">
        <title>Genomic Encyclopedia of Type Strains, Phase IV (KMG-IV): sequencing the most valuable type-strain genomes for metagenomic binning, comparative biology and taxonomic classification.</title>
        <authorList>
            <person name="Goeker M."/>
        </authorList>
    </citation>
    <scope>NUCLEOTIDE SEQUENCE [LARGE SCALE GENOMIC DNA]</scope>
    <source>
        <strain evidence="11 12">DSM 4737</strain>
    </source>
</reference>
<dbReference type="EC" id="5.4.2.11" evidence="6 10"/>
<feature type="binding site" evidence="6 8">
    <location>
        <position position="60"/>
    </location>
    <ligand>
        <name>substrate</name>
    </ligand>
</feature>
<dbReference type="FunFam" id="3.40.50.1240:FF:000003">
    <property type="entry name" value="2,3-bisphosphoglycerate-dependent phosphoglycerate mutase"/>
    <property type="match status" value="1"/>
</dbReference>
<evidence type="ECO:0000256" key="9">
    <source>
        <dbReference type="PIRSR" id="PIRSR613078-3"/>
    </source>
</evidence>